<dbReference type="InterPro" id="IPR009042">
    <property type="entry name" value="RNA_pol_sigma70_r1_2"/>
</dbReference>
<keyword evidence="4 6" id="KW-0238">DNA-binding</keyword>
<dbReference type="NCBIfam" id="TIGR02937">
    <property type="entry name" value="sigma70-ECF"/>
    <property type="match status" value="1"/>
</dbReference>
<evidence type="ECO:0000256" key="1">
    <source>
        <dbReference type="ARBA" id="ARBA00007788"/>
    </source>
</evidence>
<dbReference type="CDD" id="cd06171">
    <property type="entry name" value="Sigma70_r4"/>
    <property type="match status" value="1"/>
</dbReference>
<dbReference type="GO" id="GO:0016987">
    <property type="term" value="F:sigma factor activity"/>
    <property type="evidence" value="ECO:0007669"/>
    <property type="project" value="UniProtKB-KW"/>
</dbReference>
<feature type="domain" description="RNA polymerase sigma-70" evidence="8">
    <location>
        <begin position="440"/>
        <end position="466"/>
    </location>
</feature>
<dbReference type="Pfam" id="PF04539">
    <property type="entry name" value="Sigma70_r3"/>
    <property type="match status" value="1"/>
</dbReference>
<dbReference type="Gene3D" id="1.10.601.10">
    <property type="entry name" value="RNA Polymerase Primary Sigma Factor"/>
    <property type="match status" value="2"/>
</dbReference>
<dbReference type="GO" id="GO:0003677">
    <property type="term" value="F:DNA binding"/>
    <property type="evidence" value="ECO:0007669"/>
    <property type="project" value="UniProtKB-KW"/>
</dbReference>
<dbReference type="RefSeq" id="WP_059473560.1">
    <property type="nucleotide sequence ID" value="NZ_CP013386.1"/>
</dbReference>
<sequence length="483" mass="52768">MKVSERDVRYEQGIDRLLELAGAHDDAAYADMSDGLSGASSDALEHDLGDLELLEHHSADESGGPASFDDKPARSAYVDADWRGDAESHSSERSDNNAVDTAISTDPLALFVRRMHAVPLLNHAQEIALASEIEAGRQCVLQALADALDLLDLASLPDDPALARARAALQRARARGDEGARAFARARKQAYAALDAYGWPSTEIDAVRRAMHRTPASPPKGNASALRAAAHAFAEGEARISAATSKMAEANLRLVLSIARKYASRGLDLADLLQEGNLGLLRAIQKFEYRRGFKFSTYATWWIRQAISRAVADRARTIRLPVHVGDQARRVRKIADRIKQRSGARASLAELSEATELSTERLRAVLQLPHEPRSLNAPLGDDDQAEFGDLVEDASTPSLFDALAGAQMREVVASLLKTMSVQEADILRRRFGIGGDEPWSYEQIAAQSGVSREQIRRIEKRALQTLRVTAEACNAHDFLDVQL</sequence>
<comment type="similarity">
    <text evidence="1 6">Belongs to the sigma-70 factor family.</text>
</comment>
<dbReference type="KEGG" id="buu:WS70_17160"/>
<dbReference type="InterPro" id="IPR014284">
    <property type="entry name" value="RNA_pol_sigma-70_dom"/>
</dbReference>
<dbReference type="InterPro" id="IPR050239">
    <property type="entry name" value="Sigma-70_RNA_pol_init_factors"/>
</dbReference>
<dbReference type="InterPro" id="IPR007627">
    <property type="entry name" value="RNA_pol_sigma70_r2"/>
</dbReference>
<dbReference type="Pfam" id="PF04542">
    <property type="entry name" value="Sigma70_r2"/>
    <property type="match status" value="1"/>
</dbReference>
<organism evidence="9 10">
    <name type="scientific">Burkholderia mayonis</name>
    <dbReference type="NCBI Taxonomy" id="1385591"/>
    <lineage>
        <taxon>Bacteria</taxon>
        <taxon>Pseudomonadati</taxon>
        <taxon>Pseudomonadota</taxon>
        <taxon>Betaproteobacteria</taxon>
        <taxon>Burkholderiales</taxon>
        <taxon>Burkholderiaceae</taxon>
        <taxon>Burkholderia</taxon>
        <taxon>pseudomallei group</taxon>
    </lineage>
</organism>
<protein>
    <recommendedName>
        <fullName evidence="6">RNA polymerase sigma factor</fullName>
    </recommendedName>
</protein>
<evidence type="ECO:0000259" key="7">
    <source>
        <dbReference type="PROSITE" id="PS00715"/>
    </source>
</evidence>
<dbReference type="PROSITE" id="PS00715">
    <property type="entry name" value="SIGMA70_1"/>
    <property type="match status" value="1"/>
</dbReference>
<dbReference type="SUPFAM" id="SSF88946">
    <property type="entry name" value="Sigma2 domain of RNA polymerase sigma factors"/>
    <property type="match status" value="1"/>
</dbReference>
<dbReference type="EMBL" id="CP013386">
    <property type="protein sequence ID" value="AOJ03356.1"/>
    <property type="molecule type" value="Genomic_DNA"/>
</dbReference>
<dbReference type="InterPro" id="IPR013325">
    <property type="entry name" value="RNA_pol_sigma_r2"/>
</dbReference>
<comment type="function">
    <text evidence="6">Sigma factors are initiation factors that promote the attachment of RNA polymerase to specific initiation sites and are then released.</text>
</comment>
<dbReference type="SUPFAM" id="SSF88659">
    <property type="entry name" value="Sigma3 and sigma4 domains of RNA polymerase sigma factors"/>
    <property type="match status" value="2"/>
</dbReference>
<dbReference type="PANTHER" id="PTHR30603">
    <property type="entry name" value="RNA POLYMERASE SIGMA FACTOR RPO"/>
    <property type="match status" value="1"/>
</dbReference>
<dbReference type="GO" id="GO:0006352">
    <property type="term" value="P:DNA-templated transcription initiation"/>
    <property type="evidence" value="ECO:0007669"/>
    <property type="project" value="InterPro"/>
</dbReference>
<dbReference type="Gene3D" id="1.10.10.10">
    <property type="entry name" value="Winged helix-like DNA-binding domain superfamily/Winged helix DNA-binding domain"/>
    <property type="match status" value="2"/>
</dbReference>
<dbReference type="AlphaFoldDB" id="A0A1B4FI45"/>
<keyword evidence="5 6" id="KW-0804">Transcription</keyword>
<evidence type="ECO:0000256" key="5">
    <source>
        <dbReference type="ARBA" id="ARBA00023163"/>
    </source>
</evidence>
<dbReference type="PROSITE" id="PS00716">
    <property type="entry name" value="SIGMA70_2"/>
    <property type="match status" value="1"/>
</dbReference>
<dbReference type="InterPro" id="IPR000943">
    <property type="entry name" value="RNA_pol_sigma70"/>
</dbReference>
<accession>A0A1B4FI45</accession>
<keyword evidence="2 6" id="KW-0805">Transcription regulation</keyword>
<dbReference type="PANTHER" id="PTHR30603:SF60">
    <property type="entry name" value="RNA POLYMERASE SIGMA FACTOR RPOD"/>
    <property type="match status" value="1"/>
</dbReference>
<dbReference type="Proteomes" id="UP000062519">
    <property type="component" value="Chromosome 1"/>
</dbReference>
<keyword evidence="10" id="KW-1185">Reference proteome</keyword>
<evidence type="ECO:0000256" key="4">
    <source>
        <dbReference type="ARBA" id="ARBA00023125"/>
    </source>
</evidence>
<evidence type="ECO:0000259" key="8">
    <source>
        <dbReference type="PROSITE" id="PS00716"/>
    </source>
</evidence>
<dbReference type="InterPro" id="IPR007630">
    <property type="entry name" value="RNA_pol_sigma70_r4"/>
</dbReference>
<evidence type="ECO:0000313" key="10">
    <source>
        <dbReference type="Proteomes" id="UP000062519"/>
    </source>
</evidence>
<dbReference type="InterPro" id="IPR036388">
    <property type="entry name" value="WH-like_DNA-bd_sf"/>
</dbReference>
<feature type="domain" description="RNA polymerase sigma-70" evidence="7">
    <location>
        <begin position="271"/>
        <end position="284"/>
    </location>
</feature>
<reference evidence="9 10" key="1">
    <citation type="submission" date="2015-12" db="EMBL/GenBank/DDBJ databases">
        <title>Diversity of Burkholderia near neighbor genomes.</title>
        <authorList>
            <person name="Sahl J."/>
            <person name="Wagner D."/>
            <person name="Keim P."/>
        </authorList>
    </citation>
    <scope>NUCLEOTIDE SEQUENCE [LARGE SCALE GENOMIC DNA]</scope>
    <source>
        <strain evidence="9 10">BDU6</strain>
    </source>
</reference>
<dbReference type="Pfam" id="PF00140">
    <property type="entry name" value="Sigma70_r1_2"/>
    <property type="match status" value="1"/>
</dbReference>
<dbReference type="InterPro" id="IPR007624">
    <property type="entry name" value="RNA_pol_sigma70_r3"/>
</dbReference>
<proteinExistence type="inferred from homology"/>
<dbReference type="PRINTS" id="PR00046">
    <property type="entry name" value="SIGMA70FCT"/>
</dbReference>
<keyword evidence="3 6" id="KW-0731">Sigma factor</keyword>
<name>A0A1B4FI45_9BURK</name>
<dbReference type="InterPro" id="IPR013324">
    <property type="entry name" value="RNA_pol_sigma_r3/r4-like"/>
</dbReference>
<evidence type="ECO:0000256" key="2">
    <source>
        <dbReference type="ARBA" id="ARBA00023015"/>
    </source>
</evidence>
<evidence type="ECO:0000256" key="6">
    <source>
        <dbReference type="RuleBase" id="RU362124"/>
    </source>
</evidence>
<evidence type="ECO:0000313" key="9">
    <source>
        <dbReference type="EMBL" id="AOJ03356.1"/>
    </source>
</evidence>
<dbReference type="Pfam" id="PF04545">
    <property type="entry name" value="Sigma70_r4"/>
    <property type="match status" value="1"/>
</dbReference>
<gene>
    <name evidence="9" type="ORF">WS70_17160</name>
</gene>
<evidence type="ECO:0000256" key="3">
    <source>
        <dbReference type="ARBA" id="ARBA00023082"/>
    </source>
</evidence>